<evidence type="ECO:0000256" key="1">
    <source>
        <dbReference type="SAM" id="Phobius"/>
    </source>
</evidence>
<dbReference type="Proteomes" id="UP000824111">
    <property type="component" value="Unassembled WGS sequence"/>
</dbReference>
<comment type="caution">
    <text evidence="2">The sequence shown here is derived from an EMBL/GenBank/DDBJ whole genome shotgun (WGS) entry which is preliminary data.</text>
</comment>
<organism evidence="2 3">
    <name type="scientific">Candidatus Avimonoglobus intestinipullorum</name>
    <dbReference type="NCBI Taxonomy" id="2840699"/>
    <lineage>
        <taxon>Bacteria</taxon>
        <taxon>Bacillati</taxon>
        <taxon>Bacillota</taxon>
        <taxon>Clostridia</taxon>
        <taxon>Eubacteriales</taxon>
        <taxon>Candidatus Avimonoglobus</taxon>
    </lineage>
</organism>
<reference evidence="2" key="2">
    <citation type="journal article" date="2021" name="PeerJ">
        <title>Extensive microbial diversity within the chicken gut microbiome revealed by metagenomics and culture.</title>
        <authorList>
            <person name="Gilroy R."/>
            <person name="Ravi A."/>
            <person name="Getino M."/>
            <person name="Pursley I."/>
            <person name="Horton D.L."/>
            <person name="Alikhan N.F."/>
            <person name="Baker D."/>
            <person name="Gharbi K."/>
            <person name="Hall N."/>
            <person name="Watson M."/>
            <person name="Adriaenssens E.M."/>
            <person name="Foster-Nyarko E."/>
            <person name="Jarju S."/>
            <person name="Secka A."/>
            <person name="Antonio M."/>
            <person name="Oren A."/>
            <person name="Chaudhuri R.R."/>
            <person name="La Ragione R."/>
            <person name="Hildebrand F."/>
            <person name="Pallen M.J."/>
        </authorList>
    </citation>
    <scope>NUCLEOTIDE SEQUENCE</scope>
    <source>
        <strain evidence="2">ChiSjej4B22-9803</strain>
    </source>
</reference>
<gene>
    <name evidence="2" type="ORF">IAB04_01895</name>
</gene>
<feature type="transmembrane region" description="Helical" evidence="1">
    <location>
        <begin position="71"/>
        <end position="96"/>
    </location>
</feature>
<protein>
    <submittedName>
        <fullName evidence="2">Uncharacterized protein</fullName>
    </submittedName>
</protein>
<sequence length="120" mass="12811">EAVVTTVIKKKADKTAKQEKTEVKNPFLKKMGWLNNMLWGGSALLAFEHVWHGEITPWFPFLTNAANPADAAAMLGEMATSGVGMALLVTAVWAVMVGVTNAMEKQPEAVKAAANGGIRS</sequence>
<dbReference type="AlphaFoldDB" id="A0A9D1S5V5"/>
<keyword evidence="1" id="KW-0812">Transmembrane</keyword>
<keyword evidence="1" id="KW-1133">Transmembrane helix</keyword>
<accession>A0A9D1S5V5</accession>
<feature type="non-terminal residue" evidence="2">
    <location>
        <position position="1"/>
    </location>
</feature>
<name>A0A9D1S5V5_9FIRM</name>
<keyword evidence="1" id="KW-0472">Membrane</keyword>
<proteinExistence type="predicted"/>
<evidence type="ECO:0000313" key="3">
    <source>
        <dbReference type="Proteomes" id="UP000824111"/>
    </source>
</evidence>
<dbReference type="EMBL" id="DVND01000046">
    <property type="protein sequence ID" value="HIU48095.1"/>
    <property type="molecule type" value="Genomic_DNA"/>
</dbReference>
<evidence type="ECO:0000313" key="2">
    <source>
        <dbReference type="EMBL" id="HIU48095.1"/>
    </source>
</evidence>
<reference evidence="2" key="1">
    <citation type="submission" date="2020-10" db="EMBL/GenBank/DDBJ databases">
        <authorList>
            <person name="Gilroy R."/>
        </authorList>
    </citation>
    <scope>NUCLEOTIDE SEQUENCE</scope>
    <source>
        <strain evidence="2">ChiSjej4B22-9803</strain>
    </source>
</reference>
<feature type="transmembrane region" description="Helical" evidence="1">
    <location>
        <begin position="33"/>
        <end position="51"/>
    </location>
</feature>